<sequence length="285" mass="32467">MTVEEIRGQLRDESDKFPVDMPVLAIDDDRTCLMLLDGLLRKCQYHVTTTNQAKMALKMLRENKNGFDLVICDAHMPDMDGFKLLELVGLEMDLPVIMLLVNGDPKLVMEGITHGACDYLVKPVRIEELRNIWQHVIRRKKFESKNQNKSSTQDKAHQGNGEGEQGGPTTTGNSDQNGKLNRKRKDEDEEEEGEENENDNDDASFQKKPQVVWSIELQGKFVAAVNQLGIERAVPKRILDLMNVEGITRENVASHLLEQNFPFSFAFGVPLIDHVFILKNFEFRD</sequence>
<dbReference type="EMBL" id="CM045770">
    <property type="protein sequence ID" value="KAI7990626.1"/>
    <property type="molecule type" value="Genomic_DNA"/>
</dbReference>
<evidence type="ECO:0000313" key="1">
    <source>
        <dbReference type="EMBL" id="KAI7990626.1"/>
    </source>
</evidence>
<evidence type="ECO:0000313" key="2">
    <source>
        <dbReference type="Proteomes" id="UP001060215"/>
    </source>
</evidence>
<proteinExistence type="predicted"/>
<reference evidence="1 2" key="1">
    <citation type="journal article" date="2022" name="Plant J.">
        <title>Chromosome-level genome of Camellia lanceoleosa provides a valuable resource for understanding genome evolution and self-incompatibility.</title>
        <authorList>
            <person name="Gong W."/>
            <person name="Xiao S."/>
            <person name="Wang L."/>
            <person name="Liao Z."/>
            <person name="Chang Y."/>
            <person name="Mo W."/>
            <person name="Hu G."/>
            <person name="Li W."/>
            <person name="Zhao G."/>
            <person name="Zhu H."/>
            <person name="Hu X."/>
            <person name="Ji K."/>
            <person name="Xiang X."/>
            <person name="Song Q."/>
            <person name="Yuan D."/>
            <person name="Jin S."/>
            <person name="Zhang L."/>
        </authorList>
    </citation>
    <scope>NUCLEOTIDE SEQUENCE [LARGE SCALE GENOMIC DNA]</scope>
    <source>
        <strain evidence="1">SQ_2022a</strain>
    </source>
</reference>
<dbReference type="Proteomes" id="UP001060215">
    <property type="component" value="Chromosome 13"/>
</dbReference>
<keyword evidence="2" id="KW-1185">Reference proteome</keyword>
<accession>A0ACC0FPC7</accession>
<organism evidence="1 2">
    <name type="scientific">Camellia lanceoleosa</name>
    <dbReference type="NCBI Taxonomy" id="1840588"/>
    <lineage>
        <taxon>Eukaryota</taxon>
        <taxon>Viridiplantae</taxon>
        <taxon>Streptophyta</taxon>
        <taxon>Embryophyta</taxon>
        <taxon>Tracheophyta</taxon>
        <taxon>Spermatophyta</taxon>
        <taxon>Magnoliopsida</taxon>
        <taxon>eudicotyledons</taxon>
        <taxon>Gunneridae</taxon>
        <taxon>Pentapetalae</taxon>
        <taxon>asterids</taxon>
        <taxon>Ericales</taxon>
        <taxon>Theaceae</taxon>
        <taxon>Camellia</taxon>
    </lineage>
</organism>
<gene>
    <name evidence="1" type="ORF">LOK49_LG12G00530</name>
</gene>
<comment type="caution">
    <text evidence="1">The sequence shown here is derived from an EMBL/GenBank/DDBJ whole genome shotgun (WGS) entry which is preliminary data.</text>
</comment>
<name>A0ACC0FPC7_9ERIC</name>
<protein>
    <submittedName>
        <fullName evidence="1">Two-component response regulator ORR24</fullName>
    </submittedName>
</protein>